<accession>A0A2P2J649</accession>
<sequence>MAACRQAELLERKRQKKLRQKEQKAKEQRQEEKDAKGHIDDTPEDVTPAEQSLLLSSDSDSHSPETLLDDALFSTEPFQPAITDGDLDLEVQTAPENGYGDLSNENNFEWQAIEGNSHRHIAVAQYHGPRISRQNHLPNGFHASQNAHVPKLSVVQRHGSHKDAKPHGNGKWSRKQKLEVNGDSLRTRVQKEVMNQPDKIKKNEVLIGSILVTLGNCSCFREHHMPDERHKQDDIHCGTNRSTVKLWRPVSRSGKESNVDVIAGKGDGHNLSSDSYVRNGEIGSSSPLKEESLQPGSLNFSSQAAKAFLAKRWKEVIATDHVTLVLSPNLESPAQSESESICPVADAHSSDAKKRNISGNPPNQLANGWVVHGATAGSAKSKPRTKPEKGVKLKYIPKQRVTT</sequence>
<feature type="compositionally biased region" description="Polar residues" evidence="1">
    <location>
        <begin position="357"/>
        <end position="366"/>
    </location>
</feature>
<dbReference type="PANTHER" id="PTHR36055">
    <property type="entry name" value="C2H2-LIKE ZINC FINGER PROTEIN"/>
    <property type="match status" value="1"/>
</dbReference>
<feature type="region of interest" description="Disordered" evidence="1">
    <location>
        <begin position="259"/>
        <end position="295"/>
    </location>
</feature>
<feature type="compositionally biased region" description="Polar residues" evidence="1">
    <location>
        <begin position="270"/>
        <end position="287"/>
    </location>
</feature>
<dbReference type="PANTHER" id="PTHR36055:SF1">
    <property type="entry name" value="C2H2-LIKE ZINC FINGER PROTEIN"/>
    <property type="match status" value="1"/>
</dbReference>
<reference evidence="2" key="1">
    <citation type="submission" date="2018-02" db="EMBL/GenBank/DDBJ databases">
        <title>Rhizophora mucronata_Transcriptome.</title>
        <authorList>
            <person name="Meera S.P."/>
            <person name="Sreeshan A."/>
            <person name="Augustine A."/>
        </authorList>
    </citation>
    <scope>NUCLEOTIDE SEQUENCE</scope>
    <source>
        <tissue evidence="2">Leaf</tissue>
    </source>
</reference>
<feature type="region of interest" description="Disordered" evidence="1">
    <location>
        <begin position="332"/>
        <end position="403"/>
    </location>
</feature>
<dbReference type="AlphaFoldDB" id="A0A2P2J649"/>
<proteinExistence type="predicted"/>
<feature type="region of interest" description="Disordered" evidence="1">
    <location>
        <begin position="1"/>
        <end position="66"/>
    </location>
</feature>
<name>A0A2P2J649_RHIMU</name>
<protein>
    <submittedName>
        <fullName evidence="2">Uncharacterized protein</fullName>
    </submittedName>
</protein>
<evidence type="ECO:0000256" key="1">
    <source>
        <dbReference type="SAM" id="MobiDB-lite"/>
    </source>
</evidence>
<evidence type="ECO:0000313" key="2">
    <source>
        <dbReference type="EMBL" id="MBW88950.1"/>
    </source>
</evidence>
<feature type="compositionally biased region" description="Basic and acidic residues" evidence="1">
    <location>
        <begin position="20"/>
        <end position="41"/>
    </location>
</feature>
<organism evidence="2">
    <name type="scientific">Rhizophora mucronata</name>
    <name type="common">Asiatic mangrove</name>
    <dbReference type="NCBI Taxonomy" id="61149"/>
    <lineage>
        <taxon>Eukaryota</taxon>
        <taxon>Viridiplantae</taxon>
        <taxon>Streptophyta</taxon>
        <taxon>Embryophyta</taxon>
        <taxon>Tracheophyta</taxon>
        <taxon>Spermatophyta</taxon>
        <taxon>Magnoliopsida</taxon>
        <taxon>eudicotyledons</taxon>
        <taxon>Gunneridae</taxon>
        <taxon>Pentapetalae</taxon>
        <taxon>rosids</taxon>
        <taxon>fabids</taxon>
        <taxon>Malpighiales</taxon>
        <taxon>Rhizophoraceae</taxon>
        <taxon>Rhizophora</taxon>
    </lineage>
</organism>
<dbReference type="EMBL" id="GGEC01008467">
    <property type="protein sequence ID" value="MBW88950.1"/>
    <property type="molecule type" value="Transcribed_RNA"/>
</dbReference>